<name>A0A8B7P777_HYAAZ</name>
<dbReference type="SUPFAM" id="SSF52141">
    <property type="entry name" value="Uracil-DNA glycosylase-like"/>
    <property type="match status" value="1"/>
</dbReference>
<accession>A0A8B7P777</accession>
<proteinExistence type="predicted"/>
<dbReference type="OrthoDB" id="408702at2759"/>
<keyword evidence="1" id="KW-1185">Reference proteome</keyword>
<dbReference type="Proteomes" id="UP000694843">
    <property type="component" value="Unplaced"/>
</dbReference>
<reference evidence="2" key="1">
    <citation type="submission" date="2025-08" db="UniProtKB">
        <authorList>
            <consortium name="RefSeq"/>
        </authorList>
    </citation>
    <scope>IDENTIFICATION</scope>
    <source>
        <tissue evidence="2">Whole organism</tissue>
    </source>
</reference>
<sequence length="174" mass="19618">MAEANQISVADDLSKEITDLGQKIKDLPFGARVKKKYYPVRSAEELTCSAEELDTPYLISREYLDKFGYAGPAKDSGKKLLFLGMNPGAGAVETGVPFGEKELVKKQLKIVCENVGPWTFTGGNKESARLWELLLELFFTAEKGGNNTAARNRQYWNHKMNSKKERSKYMEHNF</sequence>
<dbReference type="RefSeq" id="XP_018020981.1">
    <property type="nucleotide sequence ID" value="XM_018165492.2"/>
</dbReference>
<dbReference type="KEGG" id="hazt:108677285"/>
<dbReference type="GeneID" id="108677285"/>
<protein>
    <submittedName>
        <fullName evidence="2">Uncharacterized protein LOC108677285</fullName>
    </submittedName>
</protein>
<dbReference type="InterPro" id="IPR036895">
    <property type="entry name" value="Uracil-DNA_glycosylase-like_sf"/>
</dbReference>
<dbReference type="AlphaFoldDB" id="A0A8B7P777"/>
<organism evidence="1 2">
    <name type="scientific">Hyalella azteca</name>
    <name type="common">Amphipod</name>
    <dbReference type="NCBI Taxonomy" id="294128"/>
    <lineage>
        <taxon>Eukaryota</taxon>
        <taxon>Metazoa</taxon>
        <taxon>Ecdysozoa</taxon>
        <taxon>Arthropoda</taxon>
        <taxon>Crustacea</taxon>
        <taxon>Multicrustacea</taxon>
        <taxon>Malacostraca</taxon>
        <taxon>Eumalacostraca</taxon>
        <taxon>Peracarida</taxon>
        <taxon>Amphipoda</taxon>
        <taxon>Senticaudata</taxon>
        <taxon>Talitrida</taxon>
        <taxon>Talitroidea</taxon>
        <taxon>Hyalellidae</taxon>
        <taxon>Hyalella</taxon>
    </lineage>
</organism>
<evidence type="ECO:0000313" key="2">
    <source>
        <dbReference type="RefSeq" id="XP_018020981.1"/>
    </source>
</evidence>
<evidence type="ECO:0000313" key="1">
    <source>
        <dbReference type="Proteomes" id="UP000694843"/>
    </source>
</evidence>
<gene>
    <name evidence="2" type="primary">LOC108677285</name>
</gene>
<dbReference type="Gene3D" id="3.40.470.10">
    <property type="entry name" value="Uracil-DNA glycosylase-like domain"/>
    <property type="match status" value="1"/>
</dbReference>